<dbReference type="InterPro" id="IPR036890">
    <property type="entry name" value="HATPase_C_sf"/>
</dbReference>
<dbReference type="EMBL" id="BAAAZR010000008">
    <property type="protein sequence ID" value="GAA3813327.1"/>
    <property type="molecule type" value="Genomic_DNA"/>
</dbReference>
<organism evidence="4 5">
    <name type="scientific">Sphaerisporangium flaviroseum</name>
    <dbReference type="NCBI Taxonomy" id="509199"/>
    <lineage>
        <taxon>Bacteria</taxon>
        <taxon>Bacillati</taxon>
        <taxon>Actinomycetota</taxon>
        <taxon>Actinomycetes</taxon>
        <taxon>Streptosporangiales</taxon>
        <taxon>Streptosporangiaceae</taxon>
        <taxon>Sphaerisporangium</taxon>
    </lineage>
</organism>
<dbReference type="InterPro" id="IPR003594">
    <property type="entry name" value="HATPase_dom"/>
</dbReference>
<evidence type="ECO:0000256" key="2">
    <source>
        <dbReference type="SAM" id="MobiDB-lite"/>
    </source>
</evidence>
<dbReference type="RefSeq" id="WP_344941242.1">
    <property type="nucleotide sequence ID" value="NZ_BAAAZR010000008.1"/>
</dbReference>
<sequence length="230" mass="24470">MRSIDNDPPESQGHCVEKLSPHASAGGKHAAPVENDDIRVLVRILQPGSAARRARTVVRETLQQAGLDDDAIADAEVIVAELAANAEKHAPQPYELRIFSVDGIPTWCEVVDGDPQIHEIHAVLKRLNTPEGSSLDLLALADGDLFTENGRGLLMAYQLSHGRCRVYPTTALATKTPGKAVAFALPIRSGSRLVFPPPASVAEQQGPASRVRLNAWSAPTPAGCSPGSQE</sequence>
<dbReference type="PANTHER" id="PTHR35526:SF3">
    <property type="entry name" value="ANTI-SIGMA-F FACTOR RSBW"/>
    <property type="match status" value="1"/>
</dbReference>
<name>A0ABP7IA17_9ACTN</name>
<keyword evidence="5" id="KW-1185">Reference proteome</keyword>
<evidence type="ECO:0000256" key="1">
    <source>
        <dbReference type="ARBA" id="ARBA00022527"/>
    </source>
</evidence>
<accession>A0ABP7IA17</accession>
<keyword evidence="1" id="KW-0808">Transferase</keyword>
<dbReference type="Pfam" id="PF13581">
    <property type="entry name" value="HATPase_c_2"/>
    <property type="match status" value="1"/>
</dbReference>
<feature type="region of interest" description="Disordered" evidence="2">
    <location>
        <begin position="1"/>
        <end position="31"/>
    </location>
</feature>
<protein>
    <recommendedName>
        <fullName evidence="3">Histidine kinase/HSP90-like ATPase domain-containing protein</fullName>
    </recommendedName>
</protein>
<feature type="domain" description="Histidine kinase/HSP90-like ATPase" evidence="3">
    <location>
        <begin position="50"/>
        <end position="160"/>
    </location>
</feature>
<evidence type="ECO:0000313" key="4">
    <source>
        <dbReference type="EMBL" id="GAA3813327.1"/>
    </source>
</evidence>
<dbReference type="Proteomes" id="UP001500888">
    <property type="component" value="Unassembled WGS sequence"/>
</dbReference>
<dbReference type="InterPro" id="IPR050267">
    <property type="entry name" value="Anti-sigma-factor_SerPK"/>
</dbReference>
<evidence type="ECO:0000259" key="3">
    <source>
        <dbReference type="Pfam" id="PF13581"/>
    </source>
</evidence>
<keyword evidence="1" id="KW-0418">Kinase</keyword>
<keyword evidence="1" id="KW-0723">Serine/threonine-protein kinase</keyword>
<comment type="caution">
    <text evidence="4">The sequence shown here is derived from an EMBL/GenBank/DDBJ whole genome shotgun (WGS) entry which is preliminary data.</text>
</comment>
<dbReference type="Gene3D" id="3.30.565.10">
    <property type="entry name" value="Histidine kinase-like ATPase, C-terminal domain"/>
    <property type="match status" value="1"/>
</dbReference>
<dbReference type="PANTHER" id="PTHR35526">
    <property type="entry name" value="ANTI-SIGMA-F FACTOR RSBW-RELATED"/>
    <property type="match status" value="1"/>
</dbReference>
<reference evidence="5" key="1">
    <citation type="journal article" date="2019" name="Int. J. Syst. Evol. Microbiol.">
        <title>The Global Catalogue of Microorganisms (GCM) 10K type strain sequencing project: providing services to taxonomists for standard genome sequencing and annotation.</title>
        <authorList>
            <consortium name="The Broad Institute Genomics Platform"/>
            <consortium name="The Broad Institute Genome Sequencing Center for Infectious Disease"/>
            <person name="Wu L."/>
            <person name="Ma J."/>
        </authorList>
    </citation>
    <scope>NUCLEOTIDE SEQUENCE [LARGE SCALE GENOMIC DNA]</scope>
    <source>
        <strain evidence="5">JCM 16908</strain>
    </source>
</reference>
<evidence type="ECO:0000313" key="5">
    <source>
        <dbReference type="Proteomes" id="UP001500888"/>
    </source>
</evidence>
<proteinExistence type="predicted"/>
<gene>
    <name evidence="4" type="ORF">GCM10022226_37570</name>
</gene>